<dbReference type="PROSITE" id="PS51186">
    <property type="entry name" value="GNAT"/>
    <property type="match status" value="1"/>
</dbReference>
<proteinExistence type="predicted"/>
<reference evidence="2 3" key="1">
    <citation type="submission" date="2019-08" db="EMBL/GenBank/DDBJ databases">
        <title>Bacillus genomes from the desert of Cuatro Cienegas, Coahuila.</title>
        <authorList>
            <person name="Olmedo-Alvarez G."/>
        </authorList>
    </citation>
    <scope>NUCLEOTIDE SEQUENCE [LARGE SCALE GENOMIC DNA]</scope>
    <source>
        <strain evidence="2 3">CH40_1T</strain>
    </source>
</reference>
<name>A0A5D4KKB8_9BACI</name>
<dbReference type="CDD" id="cd04301">
    <property type="entry name" value="NAT_SF"/>
    <property type="match status" value="1"/>
</dbReference>
<dbReference type="Proteomes" id="UP000323317">
    <property type="component" value="Unassembled WGS sequence"/>
</dbReference>
<dbReference type="Gene3D" id="3.40.630.30">
    <property type="match status" value="1"/>
</dbReference>
<evidence type="ECO:0000313" key="3">
    <source>
        <dbReference type="Proteomes" id="UP000323317"/>
    </source>
</evidence>
<dbReference type="InterPro" id="IPR000182">
    <property type="entry name" value="GNAT_dom"/>
</dbReference>
<gene>
    <name evidence="2" type="ORF">FZC79_00600</name>
</gene>
<keyword evidence="2" id="KW-0808">Transferase</keyword>
<dbReference type="Pfam" id="PF13302">
    <property type="entry name" value="Acetyltransf_3"/>
    <property type="match status" value="1"/>
</dbReference>
<dbReference type="PANTHER" id="PTHR39173:SF1">
    <property type="entry name" value="ACETYLTRANSFERASE"/>
    <property type="match status" value="1"/>
</dbReference>
<evidence type="ECO:0000259" key="1">
    <source>
        <dbReference type="PROSITE" id="PS51186"/>
    </source>
</evidence>
<dbReference type="PANTHER" id="PTHR39173">
    <property type="entry name" value="ACETYLTRANSFERASE"/>
    <property type="match status" value="1"/>
</dbReference>
<organism evidence="2 3">
    <name type="scientific">Rossellomorea vietnamensis</name>
    <dbReference type="NCBI Taxonomy" id="218284"/>
    <lineage>
        <taxon>Bacteria</taxon>
        <taxon>Bacillati</taxon>
        <taxon>Bacillota</taxon>
        <taxon>Bacilli</taxon>
        <taxon>Bacillales</taxon>
        <taxon>Bacillaceae</taxon>
        <taxon>Rossellomorea</taxon>
    </lineage>
</organism>
<dbReference type="AlphaFoldDB" id="A0A5D4KKB8"/>
<protein>
    <submittedName>
        <fullName evidence="2">GNAT family N-acetyltransferase</fullName>
    </submittedName>
</protein>
<dbReference type="SUPFAM" id="SSF55729">
    <property type="entry name" value="Acyl-CoA N-acyltransferases (Nat)"/>
    <property type="match status" value="1"/>
</dbReference>
<sequence>MVQNTELIKPTIELQEQYLEFYREWKESGENMVPWVISKDPSDFSAMLNFIENNAKGENLPDGWVPDSTFWLIDPDKKIVGAVNIRHSLTEELLNTGGHIGYGIRPTARRKGYAAKILSLSLEKAKELGIARVLVVCDKGNIGSERTILKNGGEPAEDYIEQNGNVIKRFWIENHAR</sequence>
<dbReference type="InterPro" id="IPR016181">
    <property type="entry name" value="Acyl_CoA_acyltransferase"/>
</dbReference>
<feature type="domain" description="N-acetyltransferase" evidence="1">
    <location>
        <begin position="34"/>
        <end position="173"/>
    </location>
</feature>
<comment type="caution">
    <text evidence="2">The sequence shown here is derived from an EMBL/GenBank/DDBJ whole genome shotgun (WGS) entry which is preliminary data.</text>
</comment>
<accession>A0A5D4KKB8</accession>
<dbReference type="GO" id="GO:0016747">
    <property type="term" value="F:acyltransferase activity, transferring groups other than amino-acyl groups"/>
    <property type="evidence" value="ECO:0007669"/>
    <property type="project" value="InterPro"/>
</dbReference>
<evidence type="ECO:0000313" key="2">
    <source>
        <dbReference type="EMBL" id="TYR77356.1"/>
    </source>
</evidence>
<dbReference type="RefSeq" id="WP_148944976.1">
    <property type="nucleotide sequence ID" value="NZ_JBNIKK010000011.1"/>
</dbReference>
<dbReference type="EMBL" id="VTEH01000001">
    <property type="protein sequence ID" value="TYR77356.1"/>
    <property type="molecule type" value="Genomic_DNA"/>
</dbReference>